<keyword evidence="7" id="KW-1185">Reference proteome</keyword>
<accession>A0ABW0NHT5</accession>
<evidence type="ECO:0000256" key="3">
    <source>
        <dbReference type="ARBA" id="ARBA00022801"/>
    </source>
</evidence>
<dbReference type="Proteomes" id="UP001596037">
    <property type="component" value="Unassembled WGS sequence"/>
</dbReference>
<reference evidence="7" key="1">
    <citation type="journal article" date="2019" name="Int. J. Syst. Evol. Microbiol.">
        <title>The Global Catalogue of Microorganisms (GCM) 10K type strain sequencing project: providing services to taxonomists for standard genome sequencing and annotation.</title>
        <authorList>
            <consortium name="The Broad Institute Genomics Platform"/>
            <consortium name="The Broad Institute Genome Sequencing Center for Infectious Disease"/>
            <person name="Wu L."/>
            <person name="Ma J."/>
        </authorList>
    </citation>
    <scope>NUCLEOTIDE SEQUENCE [LARGE SCALE GENOMIC DNA]</scope>
    <source>
        <strain evidence="7">CCUG 57401</strain>
    </source>
</reference>
<evidence type="ECO:0000256" key="4">
    <source>
        <dbReference type="ARBA" id="ARBA00022842"/>
    </source>
</evidence>
<dbReference type="PANTHER" id="PTHR31609">
    <property type="entry name" value="YDJC DEACETYLASE FAMILY MEMBER"/>
    <property type="match status" value="1"/>
</dbReference>
<dbReference type="Pfam" id="PF04794">
    <property type="entry name" value="YdjC"/>
    <property type="match status" value="1"/>
</dbReference>
<dbReference type="RefSeq" id="WP_376851833.1">
    <property type="nucleotide sequence ID" value="NZ_JBHSMF010000009.1"/>
</dbReference>
<sequence>MPPSSDPKPVIVCADDFALSEAVSLGIARLAAMGRISATSAMVLSPRWTGDAALLRDLRGRIDVGLHLDWTSPLAVAAGHGMSLGRAMLRSLAGGFERARVTAAIERQLDAFEAQWQAAPDHVDGHQHVQQFRGIREPLLDVLDRRYGTGAGPWVRVSQPVGAGTGVKGRVVAAMGARALAAALSQRGRAASPALVGMYGFDGSSAGYAARLAGWLRDAPAGAVLMCHPAARADDADEIGAARLREFECWRGEAASAALAAAHAVPARGPARQPVPGPGAR</sequence>
<dbReference type="Gene3D" id="3.20.20.370">
    <property type="entry name" value="Glycoside hydrolase/deacetylase"/>
    <property type="match status" value="1"/>
</dbReference>
<dbReference type="InterPro" id="IPR006879">
    <property type="entry name" value="YdjC-like"/>
</dbReference>
<evidence type="ECO:0000256" key="1">
    <source>
        <dbReference type="ARBA" id="ARBA00001946"/>
    </source>
</evidence>
<evidence type="ECO:0000313" key="7">
    <source>
        <dbReference type="Proteomes" id="UP001596037"/>
    </source>
</evidence>
<evidence type="ECO:0000256" key="5">
    <source>
        <dbReference type="ARBA" id="ARBA00023277"/>
    </source>
</evidence>
<organism evidence="6 7">
    <name type="scientific">Caenimonas terrae</name>
    <dbReference type="NCBI Taxonomy" id="696074"/>
    <lineage>
        <taxon>Bacteria</taxon>
        <taxon>Pseudomonadati</taxon>
        <taxon>Pseudomonadota</taxon>
        <taxon>Betaproteobacteria</taxon>
        <taxon>Burkholderiales</taxon>
        <taxon>Comamonadaceae</taxon>
        <taxon>Caenimonas</taxon>
    </lineage>
</organism>
<keyword evidence="4" id="KW-0460">Magnesium</keyword>
<comment type="cofactor">
    <cofactor evidence="1">
        <name>Mg(2+)</name>
        <dbReference type="ChEBI" id="CHEBI:18420"/>
    </cofactor>
</comment>
<proteinExistence type="predicted"/>
<comment type="caution">
    <text evidence="6">The sequence shown here is derived from an EMBL/GenBank/DDBJ whole genome shotgun (WGS) entry which is preliminary data.</text>
</comment>
<gene>
    <name evidence="6" type="ORF">ACFPOE_18875</name>
</gene>
<evidence type="ECO:0000313" key="6">
    <source>
        <dbReference type="EMBL" id="MFC5499615.1"/>
    </source>
</evidence>
<dbReference type="EMBL" id="JBHSMF010000009">
    <property type="protein sequence ID" value="MFC5499615.1"/>
    <property type="molecule type" value="Genomic_DNA"/>
</dbReference>
<dbReference type="PANTHER" id="PTHR31609:SF1">
    <property type="entry name" value="CARBOHYDRATE DEACETYLASE"/>
    <property type="match status" value="1"/>
</dbReference>
<dbReference type="CDD" id="cd10807">
    <property type="entry name" value="YdjC_like_3"/>
    <property type="match status" value="1"/>
</dbReference>
<dbReference type="InterPro" id="IPR011330">
    <property type="entry name" value="Glyco_hydro/deAcase_b/a-brl"/>
</dbReference>
<dbReference type="SUPFAM" id="SSF88713">
    <property type="entry name" value="Glycoside hydrolase/deacetylase"/>
    <property type="match status" value="1"/>
</dbReference>
<protein>
    <submittedName>
        <fullName evidence="6">ChbG/HpnK family deacetylase</fullName>
    </submittedName>
</protein>
<evidence type="ECO:0000256" key="2">
    <source>
        <dbReference type="ARBA" id="ARBA00022723"/>
    </source>
</evidence>
<keyword evidence="3" id="KW-0378">Hydrolase</keyword>
<keyword evidence="5" id="KW-0119">Carbohydrate metabolism</keyword>
<name>A0ABW0NHT5_9BURK</name>
<keyword evidence="2" id="KW-0479">Metal-binding</keyword>